<gene>
    <name evidence="2" type="ORF">RJ53_06980</name>
</gene>
<evidence type="ECO:0000313" key="3">
    <source>
        <dbReference type="Proteomes" id="UP000730161"/>
    </source>
</evidence>
<reference evidence="2" key="1">
    <citation type="submission" date="2014-12" db="EMBL/GenBank/DDBJ databases">
        <authorList>
            <person name="Huang H.-H."/>
            <person name="Chen S.-C."/>
            <person name="Lai M.-C."/>
        </authorList>
    </citation>
    <scope>NUCLEOTIDE SEQUENCE</scope>
    <source>
        <strain evidence="2">K1F9705b</strain>
    </source>
</reference>
<dbReference type="InterPro" id="IPR053870">
    <property type="entry name" value="TiaS-like_TCKD"/>
</dbReference>
<name>A0A8J8B738_9EURY</name>
<dbReference type="PANTHER" id="PTHR40705">
    <property type="entry name" value="TRNA(ILE2) 2-AGMATINYLCYTIDINE SYNTHETASE TIAS"/>
    <property type="match status" value="1"/>
</dbReference>
<accession>A0A8J8B738</accession>
<evidence type="ECO:0000313" key="2">
    <source>
        <dbReference type="EMBL" id="MBR1369252.1"/>
    </source>
</evidence>
<dbReference type="Pfam" id="PF22641">
    <property type="entry name" value="TiaS_TCKD"/>
    <property type="match status" value="1"/>
</dbReference>
<evidence type="ECO:0000259" key="1">
    <source>
        <dbReference type="Pfam" id="PF22641"/>
    </source>
</evidence>
<dbReference type="AlphaFoldDB" id="A0A8J8B738"/>
<dbReference type="Proteomes" id="UP000730161">
    <property type="component" value="Unassembled WGS sequence"/>
</dbReference>
<feature type="domain" description="TiaS-like TCKD" evidence="1">
    <location>
        <begin position="210"/>
        <end position="273"/>
    </location>
</feature>
<protein>
    <submittedName>
        <fullName evidence="2">Sugar-specific transcriptional regulator TrmB</fullName>
    </submittedName>
</protein>
<dbReference type="EMBL" id="JWHL01000010">
    <property type="protein sequence ID" value="MBR1369252.1"/>
    <property type="molecule type" value="Genomic_DNA"/>
</dbReference>
<dbReference type="PANTHER" id="PTHR40705:SF2">
    <property type="entry name" value="DUF1743 DOMAIN-CONTAINING PROTEIN"/>
    <property type="match status" value="1"/>
</dbReference>
<dbReference type="RefSeq" id="WP_211530947.1">
    <property type="nucleotide sequence ID" value="NZ_JWHL01000010.1"/>
</dbReference>
<dbReference type="OrthoDB" id="52716at2157"/>
<sequence>MAGVLEKRNKILSLMRRLTLDEGSFTIADIAHQMDIPRSTAQDWINRLIEDECIVISSPGKGREATRYIARTALPQTICKRIFSTCDGDLVEIYHECMSSGCAAFCKHHHGRAGGVLTDVRRDGTLLREMGRIGSVDAAVGISPLPAVGVVAIRQEGDQIVQTIRSFGGPAYSLTEMMSRAEGVLSVETHRNGTIVEGDVYTKALRRLLIGIDDTDSREDGATFALAYALLQRLGRCEGVMPISHKVAMLYPGISEKTAGNSCSLIELAAGEDAISGIIKQAVAFVAGESASPEWGIAIRTGLAEQEGLRAFGEQARQERVTIGDAEALAQETGIHLIGGRGVIGALAAVSLQGCSDEILLNPDHPFNP</sequence>
<comment type="caution">
    <text evidence="2">The sequence shown here is derived from an EMBL/GenBank/DDBJ whole genome shotgun (WGS) entry which is preliminary data.</text>
</comment>
<proteinExistence type="predicted"/>
<keyword evidence="3" id="KW-1185">Reference proteome</keyword>
<dbReference type="Gene3D" id="3.30.70.2200">
    <property type="match status" value="1"/>
</dbReference>
<organism evidence="2 3">
    <name type="scientific">Methanocalculus chunghsingensis</name>
    <dbReference type="NCBI Taxonomy" id="156457"/>
    <lineage>
        <taxon>Archaea</taxon>
        <taxon>Methanobacteriati</taxon>
        <taxon>Methanobacteriota</taxon>
        <taxon>Stenosarchaea group</taxon>
        <taxon>Methanomicrobia</taxon>
        <taxon>Methanomicrobiales</taxon>
        <taxon>Methanocalculaceae</taxon>
        <taxon>Methanocalculus</taxon>
    </lineage>
</organism>